<dbReference type="STRING" id="83656.B1H18_31385"/>
<reference evidence="2 3" key="1">
    <citation type="submission" date="2017-02" db="EMBL/GenBank/DDBJ databases">
        <title>Draft Genome Sequence of Streptomyces tsukubaensis F601, a Producer of the immunosuppressant tacrolimus FK506.</title>
        <authorList>
            <person name="Zong G."/>
            <person name="Zhong C."/>
            <person name="Fu J."/>
            <person name="Qin R."/>
            <person name="Cao G."/>
        </authorList>
    </citation>
    <scope>NUCLEOTIDE SEQUENCE [LARGE SCALE GENOMIC DNA]</scope>
    <source>
        <strain evidence="2 3">F601</strain>
    </source>
</reference>
<keyword evidence="3" id="KW-1185">Reference proteome</keyword>
<sequence length="443" mass="46870">MDQRTSDRDAGATTQFERDVVELLGEAMSKAAKQQREDVGTESVLSALVSGESAAGSAIAPGMRASGSLGGSIGCRGTSVWVSADAGDGAAGDPDDEREIDALWREVRHEETQRQRRKNRKNQKNQKDQRNQNDQRQQRKQGEEQGSDQVQVQVQVQVQDQEPENVAIPPMTGALRVCLREALEAARDEGTLSVRVRHVARALVESPDTRAREAMVVEKLDIGAASAALDALRGSDEVPEPAAVLVLRKAGTFGKSGNPLSRKFTAWILGGGAGFGSAVVAVVRSEARRGAVRRGASEPRPVDVLLGILTLDRSLTVAGRELPEKLTGANQGARLLRRHGARQDAVARVMLPSTGVAEEAPVEVVGTAEFEQRLLHVTQYTASAQGSSTVGTTHLLAALLDGTGTDAESAAEIERVLTESGVDVAGLRAEPELQVPGGAAQAA</sequence>
<dbReference type="AlphaFoldDB" id="A0A1V3ZZY3"/>
<dbReference type="EMBL" id="MVFC01000043">
    <property type="protein sequence ID" value="OON72078.1"/>
    <property type="molecule type" value="Genomic_DNA"/>
</dbReference>
<evidence type="ECO:0000313" key="2">
    <source>
        <dbReference type="EMBL" id="OON72078.1"/>
    </source>
</evidence>
<evidence type="ECO:0000256" key="1">
    <source>
        <dbReference type="SAM" id="MobiDB-lite"/>
    </source>
</evidence>
<dbReference type="OrthoDB" id="4016171at2"/>
<dbReference type="Proteomes" id="UP000190539">
    <property type="component" value="Unassembled WGS sequence"/>
</dbReference>
<organism evidence="2 3">
    <name type="scientific">Streptomyces tsukubensis</name>
    <dbReference type="NCBI Taxonomy" id="83656"/>
    <lineage>
        <taxon>Bacteria</taxon>
        <taxon>Bacillati</taxon>
        <taxon>Actinomycetota</taxon>
        <taxon>Actinomycetes</taxon>
        <taxon>Kitasatosporales</taxon>
        <taxon>Streptomycetaceae</taxon>
        <taxon>Streptomyces</taxon>
    </lineage>
</organism>
<feature type="compositionally biased region" description="Basic and acidic residues" evidence="1">
    <location>
        <begin position="125"/>
        <end position="143"/>
    </location>
</feature>
<name>A0A1V3ZZY3_9ACTN</name>
<proteinExistence type="predicted"/>
<feature type="region of interest" description="Disordered" evidence="1">
    <location>
        <begin position="107"/>
        <end position="150"/>
    </location>
</feature>
<protein>
    <submittedName>
        <fullName evidence="2">Uncharacterized protein</fullName>
    </submittedName>
</protein>
<accession>A0A1V3ZZY3</accession>
<dbReference type="Gene3D" id="1.10.1780.10">
    <property type="entry name" value="Clp, N-terminal domain"/>
    <property type="match status" value="1"/>
</dbReference>
<feature type="compositionally biased region" description="Basic residues" evidence="1">
    <location>
        <begin position="115"/>
        <end position="124"/>
    </location>
</feature>
<evidence type="ECO:0000313" key="3">
    <source>
        <dbReference type="Proteomes" id="UP000190539"/>
    </source>
</evidence>
<dbReference type="InterPro" id="IPR036628">
    <property type="entry name" value="Clp_N_dom_sf"/>
</dbReference>
<dbReference type="RefSeq" id="WP_077973846.1">
    <property type="nucleotide sequence ID" value="NZ_CP045178.1"/>
</dbReference>
<comment type="caution">
    <text evidence="2">The sequence shown here is derived from an EMBL/GenBank/DDBJ whole genome shotgun (WGS) entry which is preliminary data.</text>
</comment>
<gene>
    <name evidence="2" type="ORF">B1H18_31385</name>
</gene>